<protein>
    <submittedName>
        <fullName evidence="11">DUF5011 domain-containing protein</fullName>
    </submittedName>
</protein>
<keyword evidence="7" id="KW-0812">Transmembrane</keyword>
<dbReference type="InterPro" id="IPR013783">
    <property type="entry name" value="Ig-like_fold"/>
</dbReference>
<evidence type="ECO:0000256" key="2">
    <source>
        <dbReference type="ARBA" id="ARBA00022512"/>
    </source>
</evidence>
<dbReference type="SUPFAM" id="SSF53300">
    <property type="entry name" value="vWA-like"/>
    <property type="match status" value="1"/>
</dbReference>
<keyword evidence="3" id="KW-0964">Secreted</keyword>
<feature type="chain" id="PRO_5030676059" evidence="8">
    <location>
        <begin position="28"/>
        <end position="1495"/>
    </location>
</feature>
<accession>A0A7X1DRP9</accession>
<comment type="caution">
    <text evidence="11">The sequence shown here is derived from an EMBL/GenBank/DDBJ whole genome shotgun (WGS) entry which is preliminary data.</text>
</comment>
<keyword evidence="5" id="KW-0727">SH2 domain</keyword>
<dbReference type="PROSITE" id="PS50234">
    <property type="entry name" value="VWFA"/>
    <property type="match status" value="1"/>
</dbReference>
<reference evidence="11 12" key="1">
    <citation type="submission" date="2020-03" db="EMBL/GenBank/DDBJ databases">
        <title>Soil Listeria distribution.</title>
        <authorList>
            <person name="Liao J."/>
            <person name="Wiedmann M."/>
        </authorList>
    </citation>
    <scope>NUCLEOTIDE SEQUENCE [LARGE SCALE GENOMIC DNA]</scope>
    <source>
        <strain evidence="11 12">FSL L7-1850</strain>
    </source>
</reference>
<dbReference type="Gene3D" id="2.60.40.10">
    <property type="entry name" value="Immunoglobulins"/>
    <property type="match status" value="13"/>
</dbReference>
<dbReference type="Proteomes" id="UP000546244">
    <property type="component" value="Unassembled WGS sequence"/>
</dbReference>
<name>A0A7X1DRP9_9LIST</name>
<dbReference type="InterPro" id="IPR051846">
    <property type="entry name" value="SH2_domain_adapters"/>
</dbReference>
<feature type="transmembrane region" description="Helical" evidence="7">
    <location>
        <begin position="1473"/>
        <end position="1490"/>
    </location>
</feature>
<dbReference type="EMBL" id="JAARMV010000002">
    <property type="protein sequence ID" value="MBC2371803.1"/>
    <property type="molecule type" value="Genomic_DNA"/>
</dbReference>
<dbReference type="GO" id="GO:0001784">
    <property type="term" value="F:phosphotyrosine residue binding"/>
    <property type="evidence" value="ECO:0007669"/>
    <property type="project" value="TreeGrafter"/>
</dbReference>
<evidence type="ECO:0000259" key="9">
    <source>
        <dbReference type="PROSITE" id="PS50234"/>
    </source>
</evidence>
<dbReference type="Pfam" id="PF16403">
    <property type="entry name" value="Bact_surface_Ig-like"/>
    <property type="match status" value="13"/>
</dbReference>
<evidence type="ECO:0000313" key="11">
    <source>
        <dbReference type="EMBL" id="MBC2371803.1"/>
    </source>
</evidence>
<keyword evidence="4 8" id="KW-0732">Signal</keyword>
<dbReference type="InterPro" id="IPR019931">
    <property type="entry name" value="LPXTG_anchor"/>
</dbReference>
<feature type="domain" description="VWFA" evidence="9">
    <location>
        <begin position="64"/>
        <end position="206"/>
    </location>
</feature>
<dbReference type="InterPro" id="IPR036465">
    <property type="entry name" value="vWFA_dom_sf"/>
</dbReference>
<keyword evidence="6" id="KW-0572">Peptidoglycan-anchor</keyword>
<sequence>MKKIGIWITVSLLVLASLLPNQYAAMAETTDHEILTSVISTDGTSVTHTIEMALHKEKREKKLDLVIIQDLSGSFRGSYPQVNTRVQEALDLLNPYLDRTQFVGYTGIKASDANIPLATDPRAKLEKYNEGQISEGYNIILSNDLTANVSDTKQIMNDVATKNLFGNSTPTAYGIKRAMEQYQEAAGPKADNRETLFLVVTDGFPNGDINGTPLTPNTSMMQLLGPTTGIVAALNQVNNAGYQTSFGLWQDASGIISEWGEATYRNYNNYINTNIPNVVTRPEFFFNMLTSSSSIDDYAKYVRDIVQTNLNEQWSIEENIDSDYTYVPDSATIKDATTGSAITVPAPYTKPTITNNKLEWQLDALAEGDYILTYKVTSPITVNQKPTITAQDTTLFVGDAFQPLTGVTANDPEAGDITSGITVKENTVNTALPGVYKVVYEVTDSIAKIPVLSGTVISDGKIMFQNKLDKTLSKLEYTQTLAPNTVTKEIKVTVLSKPVIQANDTTLFVGETFDALKDVTASDAKDGDISSSVTVKTSDVDTSEPGEYHVTYEVTNSANQTTTKTVTVTVLSKPIITAQDSTLYVGDAFNPLKDVSARDAKDGDITSSITITENTVNTDVPGEYHVTYEVTNSIGETSTKTVTVKVLSKPVIQASDTTLFVGETFDPLKDVTASDAKDGTLTSDITVQANDVDTSTVGEYHVTYKVTNSVGETTTKTVTVTVLSKPIITAQDSRLYVGDTFDPLKDVTARDAKDGNITSSIAIKENTVNTNVPGEYHVTYEVANSIGETTTKTVKVTVLSKPVIVAQDTILYVGETFNPLKDVSASDAKDGNITSSITIKENTVNTNVPGKYKVIYEVTNSVNEKTNKEVTVTVLSKPVIVAQDSSLYVGDTFNPLKDVAASDAKDGDITASVKVKENTVNTKIPGEYKVTYEVTNSVGETTIKTVRVTVLSKPVIIAQDSTIYVGDTFDATKNMSASDLKDGNITSSVTIKENTVNTKVSGEYKVTYEVTNSVGKTTTKTVIVTVLSKPVITAQDSTLLVGDIFNPLKDVTANDLKDGDITSSVKVKENTVDTSKPGEYKVTYEVTNSVGETTTKAVTVTVFSQPVIVAQDTTLYVGDTFDILKGVSARDLKDGDITTNVMVKESTVDTSKPGEYKVTYEVTNSVGETTTKTVKVTVLSKPIIVAEDTRLYVGDSFDPLKDMTANDAKDGDITSNVTIKENTVDTNKPGEYKVTYEVTNSVGETTTKTVKVTVLSKPVITAENTTLYVGDIFDALKGVSADDLKDGDITASVTIKENTVDTSKPGEYKVIYEVTNSVGETTINTVIVTVLSKPVITAQDTTLYVGDTFDPLKGVTAEDAKDGDITAKLVILENTVDTSKPGIYKVVYQITNSVGETNIKEVQVTVLPVLTPEPTPANPVTPTHPITPVKPVLPNVPSQQETGITAHLDPVAIKQDSAITKENLPKTGDSTSFAPLYGGILLLAGLCILYRRKEN</sequence>
<keyword evidence="7" id="KW-1133">Transmembrane helix</keyword>
<comment type="subcellular location">
    <subcellularLocation>
        <location evidence="1">Secreted</location>
        <location evidence="1">Cell wall</location>
        <topology evidence="1">Peptidoglycan-anchor</topology>
    </subcellularLocation>
</comment>
<dbReference type="PANTHER" id="PTHR15127">
    <property type="entry name" value="HEAVYWEIGHT, ISOFORM A"/>
    <property type="match status" value="1"/>
</dbReference>
<evidence type="ECO:0000256" key="1">
    <source>
        <dbReference type="ARBA" id="ARBA00004168"/>
    </source>
</evidence>
<dbReference type="RefSeq" id="WP_185618630.1">
    <property type="nucleotide sequence ID" value="NZ_JAARMV010000002.1"/>
</dbReference>
<gene>
    <name evidence="11" type="ORF">HBP98_07330</name>
</gene>
<evidence type="ECO:0000256" key="7">
    <source>
        <dbReference type="SAM" id="Phobius"/>
    </source>
</evidence>
<dbReference type="InterPro" id="IPR018391">
    <property type="entry name" value="PQQ_b-propeller_rpt"/>
</dbReference>
<dbReference type="SMART" id="SM00564">
    <property type="entry name" value="PQQ"/>
    <property type="match status" value="6"/>
</dbReference>
<evidence type="ECO:0000256" key="3">
    <source>
        <dbReference type="ARBA" id="ARBA00022525"/>
    </source>
</evidence>
<dbReference type="PANTHER" id="PTHR15127:SF32">
    <property type="entry name" value="HEAVYWEIGHT, ISOFORM A"/>
    <property type="match status" value="1"/>
</dbReference>
<evidence type="ECO:0000256" key="6">
    <source>
        <dbReference type="ARBA" id="ARBA00023088"/>
    </source>
</evidence>
<feature type="domain" description="Gram-positive cocci surface proteins LPxTG" evidence="10">
    <location>
        <begin position="1464"/>
        <end position="1495"/>
    </location>
</feature>
<dbReference type="InterPro" id="IPR032179">
    <property type="entry name" value="Cry22Aa_Ig-like"/>
</dbReference>
<evidence type="ECO:0000256" key="5">
    <source>
        <dbReference type="ARBA" id="ARBA00022999"/>
    </source>
</evidence>
<organism evidence="11 12">
    <name type="scientific">Listeria booriae</name>
    <dbReference type="NCBI Taxonomy" id="1552123"/>
    <lineage>
        <taxon>Bacteria</taxon>
        <taxon>Bacillati</taxon>
        <taxon>Bacillota</taxon>
        <taxon>Bacilli</taxon>
        <taxon>Bacillales</taxon>
        <taxon>Listeriaceae</taxon>
        <taxon>Listeria</taxon>
    </lineage>
</organism>
<feature type="signal peptide" evidence="8">
    <location>
        <begin position="1"/>
        <end position="27"/>
    </location>
</feature>
<evidence type="ECO:0000256" key="8">
    <source>
        <dbReference type="SAM" id="SignalP"/>
    </source>
</evidence>
<dbReference type="NCBIfam" id="TIGR01167">
    <property type="entry name" value="LPXTG_anchor"/>
    <property type="match status" value="1"/>
</dbReference>
<keyword evidence="7" id="KW-0472">Membrane</keyword>
<proteinExistence type="predicted"/>
<keyword evidence="2" id="KW-0134">Cell wall</keyword>
<dbReference type="PROSITE" id="PS50847">
    <property type="entry name" value="GRAM_POS_ANCHORING"/>
    <property type="match status" value="1"/>
</dbReference>
<dbReference type="InterPro" id="IPR002035">
    <property type="entry name" value="VWF_A"/>
</dbReference>
<evidence type="ECO:0000313" key="12">
    <source>
        <dbReference type="Proteomes" id="UP000546244"/>
    </source>
</evidence>
<evidence type="ECO:0000259" key="10">
    <source>
        <dbReference type="PROSITE" id="PS50847"/>
    </source>
</evidence>
<evidence type="ECO:0000256" key="4">
    <source>
        <dbReference type="ARBA" id="ARBA00022729"/>
    </source>
</evidence>